<sequence>MEGTEGGEVPAEVPPGAPPPEPPPEGAEDSQVDKDAPVQELRKSVEIAEDQPIDHDAIVAEVAKQLAKKSSSIRKMSLTDGERVEVDKAALEAILDVSSRIAGIQKRSRLSMSTLALGHESYKDKQAKAKEARNNRMGGLKQQHRYLLENAAAILNKPQDYVLEGVYDADVHIELLDSAIAEGGRHCVVLCDALLPPVKMESGRFVPNQKGKMERTYLSDASTIGTEGKCVAMYRFKTKAIDARNIGDDYYFVIFDINPESANVVSGIYTTMQRVYIPALKACQGWGDINPPNPNSADIIRTYISKIMLFNDYLAKTKVDLDCCTRFKINLALYEDELKDEEKMKAAITKTVILEEICSYVKQWIRQITMVLVQSQQLRREPSNIGPLAELDHWRRQLTTFTSIIEHIKSEPTMMYIHTLIRAKSKLLKKWRQLDNLVTDYYNEAFDNVKYLYALEKYCEPLYRCDPSTTQQYIPGLLYTIRMIFATSRYYNTTKQISTLLVKVTNQILNMCMDFLTNNGKKNIWNQDKIKFMYKAKLCLSLYYFYRECYAETQKEMMEAADERPFDCSEMYIFGKFETFRKRLQKIIDLFQTYITYYVLNKTTLEGIEEFATNFNKLFKTISTKTYDALDHRRPDFDKDYKIYKDHVANQELLLENFMINSVNKCPTTEIALHLLTRFEKLKLDCLYLEDQYYDLISTYTAEIEALRDRYNEEREQPELPRNMPPVAGRVMWIRFYDKNINMPMDVFKKHHEVITHMNTQRCIKLYNVLTIVFTEFELIYHYAWAENVGQVRLGLIAPLLIRNPATNMYIINFSIYIPECIREVEYMWQLGLRVPDGAQIIAFCKDKILGNYERIKYLVDRNNQIRRSMPKLYQPLLRAQLIKLENAFQPGFSTITWTSLEIPSYCEYIEKVLTEVDLFVKEVVDMKEARIDAIMASITKTLLVYLPEEAVDPASFYEENLLRRDEIALELQQKSWNAEIAVIELIHKFLDSVPSKQIQALKNNWLDIEKALKQVTSATRITTEDTVFMEIESPDRFDVVPIVNECNELFAYFATKCVEALIKCTRQSLDILRRRASVSSFLTMTTDPAEQKKLRPLMLTNMYLQIPKISIKPTLDEIQTSFSQVVLNCIMDIHRYVFMWGQQEQIKKEQLGGVSLTTQIRNTTGSRSGSNISGIRSYFRMVSEHKDIVRSVMALQGMMYMYKPDIEKLLTGYGRFSHLWAEDRVNQVQEFVDSNPLNVMVKDMLNKYESQTEEVLSLPERHVIGSIQINMGHIKLALHLESIEWKRILGKLLCHAYKDRVIKLMQFINDRMKTMGKKIKDLDDVRVAMLCLELIREEFIGMDMELDLIEESYGTFHQFNIDVPKEDADMVYGLRYAFQNMLLTVSTNFITLRSRSGSNISGIRSYFRMVSEHKDIVRSVMALQGMMYMYKPDIEKLLTGYGRFSHLWAEDRVNQVQEFVDSNPLNVMVKDMLNKYESQTEEVLSLPERHVIGSIQINMGHIKLALHLESIEWKRILGKLLCHAYKDRVIKLMQFINDRMKTMGKKIKDLDDVRVAMLCLELIREEFIGMDMELDLIEESYGTFHQFNIDVPKEDADMVYGLRYAFQNMLLTSQQIQQKIVDMQGPLQSELTEGVATFLEDVLKFDADFDAFGPLTPGLTAREASDRVIMFQSRFDELWRRFEMYSSGEKLFGMEVKDYPILHQKKKEFNLLGKLYSLYLAVMNSIDGYFETPWVEIQIEQIVAQLAEFDVRCRKLPKAMKDWPAFIELKNKIDDFNQTCPLLELMADKSMKDRHWRRLEKLMNCVLDVESEAFTLANVMEAPLLKNKEDVEDICISAVKEKDIEAKLKQVTMDWALIDLQFANFKNRGELLIKPQDTLDIITLLEDSLMILNSLASNRYNAPFKKEILLWINKLVNTSEILEKWLQVQNLWMYLEAVFVGGDIAKQLPAEAKRFAGIDKTYVKIMYRARDIVNCVETCTADDTLKQLLPHLYDQLEACQKSLTGYLETKRLIFPRFFFVSDPVLLEILGQASDPHSIQSHLPSIFDAIYTVDFDDKERIVVMNSSNGESIPLEIPVPCLGGVEIWLNTLLDTMKNTVKNIIANIAQTMIGDPEFEFLVGFWNFPGQAGLLGMQILWTSDAEYALKKAKADRFIMRITNQKFLDLLNGLIDQTIRDLAPLDRTQIETMITIHVHQRDIFDDLVKMRIKTPGDFEWQKQARFYYIEDTDDCLVSITDVDFIYQNEYLGITERLVITPLTDRCYITLSQAIGMSMGGAPAGPAGTGKTETTKDMGRTLGKLVIVFNCSDQMDFRGLGRIYKGLAQSGTWGCFDEFNRIELPVLSVAAQQIYICLTARREKREFFIFSDGDTVSLNPEFAFIITMNPGYAGRQELPENLKIQFRSVAMMVPDRQIIIRVKLASCGFKDNIVLARKFFTLYKLCEEQLSKQVHYDFGLRNILSVLRTMGAQKRANPDNTEENIMMRVLKEMNVSKLVDEDEPLFISLIEDLFPGMKLTQTVQREMQRAIVLVAERTGLVNHPDWNLKIIQLFETSLVRHGLMTMGPTGSGKTTCIHTLMAALTEIGKPHREMRMNPKAITAPQMFGRLDVATNDWTDGIFSTLWRRALKVKKSDTTWIVLDGPVDAVWIENLNSVLDDNKTLTLANGDRITMAQNSKLVFEPDNVDNASPATVSRMGMVFLSSSVLKWQPILEGWLKKRPQKEADCFRHAFQKVYDEVHDYVQQKLVAKMKLLEAIYIRQCIDVLIGLLQIEVPGGKAHSDRHLERLFIFAMMWSLGAVLELDMRTRMSEFMTKLPVKMDWPGAKHKEWVMPFEYNVNPAGAWEHWSESVEDYIYPSDTIPEYASILVPNIDNVCITFLITTIAAQDKAVLLIGEQGTAKTVMLKSYMTKYDSEVKLFKIINFSSATTPNMFQRIIESYVEKRVGMTYGPPGGRAMTVFVDDINMPVVNEWGDQVTNEIVRQMMECGGFFSLDKPGDFITIAGIQMFGAMIHPGGGRNDIPPRLKRQFNIFNCTLPSTISMDKIFDTISTGYFCKQRFDKKIVEFMPKLVSVTRVMWQQTKIKMLPTPAKFHYVFNLRDLSRIWEGILYIKREELTSINTALKLWFHECLRVISDRFTTFEDKEWFVTNFWKTAAQELPEYKAEFPEEETFFVNFLREPIDPTGDEDEDFSTDAPKVYEELPSWEFLLKKLVTFQETFNEQIRGAHLDLVFFHDAMVHLFIISRIINTPRGNALLVGVGGSGKQSLTKLASFIANFSFYQITLTRSYNVNNFMDDIKVLYRVAGLQGRGISFIFTDNDIKDEQFLEFLNNILSSGEIANLFPKEEMDEIMNELTPIMKKYAPKRIPVPDVLYEYFIIRSRANLHVVLCFSPVGEKFRSRALKFPGLISGSTMDWFQKWPKEALIEVAHHFLWEFQVVCSQDTKQQLIEIMGIVQDNVADTCVAYYDRFRRQTHVTPKSYLSFLEGYKVLYKEKHDNIAEMARRMTTGLGKLVEAAASVDVLKKELEIKELEIKEATSKAEEVLEAVADSQAAAEVVKAEVLEVKDRAVKLVNVIAAETAVAEDKLAAAKPALDAAEAALLTINAADIATVRKLGKPPHLITLIMDAVIILFRKRIDPIRPDPEKQCLTASWAESLKVMADARFLSNLKNYPKDEINAEMVDLLQPYFTFPMTTGLGKLVEAAASVDVLKKELEIKELEIKEATSKAEEVLEAVADSQAAAEVVKAEVLEVKDRAVKLVNVIAAETAVAEDKLAAAKPALDAAEAALLTINAADIATVRKLGKPPHLITLIMDAVIILFRKRIDPIRPDPEKQCLTASWAESLKVMADARFLSNLKNYPKDEINAEMVDLLQPYFTFPQYTFEAAKIACGNVAGLISWTIAMAQFYSVNKDVLPLKANLAVMQGKYQAAKRELEAAEAQLEAKERELAHVQKQFDEAMTLKQAVLDDAAKCQQKMDAATALINGLSGERVRWTEQSALFKSEIERLVGDILLLTGFLSYSGPFNQEFRALLISNWSGELLRRKIPVSMNLNITDQLTDTATIGEWNLCGLPTDELSIQNGIIVTKAARYPLLIDPQTQGKIWIKNTEKFNDLIVTTLNHKYFRNHIEDCVSLGRPMLIEDVAEELDPVLDNVLEKNYIKIGSTYKVRLGDKEIDVTAGHRIYITTKLPNPAYTPEISARTSIIDFTVTMQGLEDQLLGRVILTEKAEMEAERTQLIMDVTANRRKIQELEANLLHKLTTIQGSLVEDVSLIQVLNITKTTATEVKEKLDVAKETEMKINLAREEYRPVATRGSVLYFLVCNMSLVCNMYQTSLAQFLERFDISLERSPQSPITFRRIGFIIDYLTFDVFKFISRGFYEKHKYLFTVLLTLKIDLQKEYITFEEFQTFIKGLEDQLLGRVILTEKAEMEAERTQLIMDVTANRRKIQELEANLLHKLTTIQGSLVEDVSLIQVLNITKTTATEVKEKLDVAKETEMKINLAREEYRPVATRGSVLYFLVCNMSLVCNMYQTSLAQFLERFDISLERSPQSPITFRRIGFIIDYLTFDVFKFISRGFYEKHKYLFTVLLTLKIDLQKEYITFEEFQTFIKGGAALDLNACPPKPYKWVTDMSWLNLVQLSSLRQFTNILNQVCNNEKGWKSWFDKEAPEDEPLPDGYQNLDVFRKLLVVRAWCPDRTLAQSLKYVVNSMGARYSEAVIVNYEQMVLESRPLVPLIGFLAMGSDPTPSIEVTAKRMENLCSSISMGQGQEIHARKLIDRGLKEGLWVLLQNCHLGLEYMVEVMEQFGELEKDPEQIHECFRLWITTEVHEKFPITLLQMSIKYTCEPPSGIKAGLMRTYDSMSQDFLDYSDSPFYLPLIYTISFLHTVVQERRKFGPLGWNIPYEFNSADWLSSCMFVQNHLDALEPGQSVSWTTVRYMVSAVQYGGRVTDDYDTRLLVTFCRVWFSDQIFTDEFQFYKGYGILKFKNIPEYLEEIERMKTVDPPQAYGLHTNADITYQRNTTQELLDTILSIQPKESSSGGGETREASVYRQSKEMLEKVPPDFDPHEVLARLRLYGILHSMVIFLRQEIDRMQKVILLVRTTLKDLLLAIDGTIIMNEALRDSLDNIYDAKVPNIWLRSSWSSSTLGFWFTEFLERTIQFSTWCFQARPNSFWMTGFFNPQGFLTAMRQEVTRAHKGWALDMVTLHNDVTKFTLEEIKTPPPEGVYIHGVFLDGAGWDRRNLRLCESTIKVVFTVLPVVHVYAINSTAPKDPKLYQCPVYKKPVRTGLTFITPLWLPTIKNPDHWILRGVAMLCDIK</sequence>
<dbReference type="FunFam" id="1.20.920.30:FF:000004">
    <property type="entry name" value="Dynein axonemal heavy chain 5"/>
    <property type="match status" value="1"/>
</dbReference>
<dbReference type="FunFam" id="1.20.140.100:FF:000003">
    <property type="entry name" value="Dynein, axonemal, heavy chain 5"/>
    <property type="match status" value="1"/>
</dbReference>
<dbReference type="PANTHER" id="PTHR46532">
    <property type="entry name" value="MALE FERTILITY FACTOR KL5"/>
    <property type="match status" value="1"/>
</dbReference>
<evidence type="ECO:0000256" key="2">
    <source>
        <dbReference type="ARBA" id="ARBA00008887"/>
    </source>
</evidence>
<dbReference type="InterPro" id="IPR035699">
    <property type="entry name" value="AAA_6"/>
</dbReference>
<dbReference type="Gene3D" id="1.10.287.2620">
    <property type="match status" value="1"/>
</dbReference>
<proteinExistence type="inferred from homology"/>
<dbReference type="FunFam" id="3.40.50.300:FF:000320">
    <property type="entry name" value="Dynein, axonemal, heavy chain 5"/>
    <property type="match status" value="1"/>
</dbReference>
<keyword evidence="12" id="KW-0206">Cytoskeleton</keyword>
<keyword evidence="11" id="KW-0505">Motor protein</keyword>
<dbReference type="Pfam" id="PF12775">
    <property type="entry name" value="AAA_7"/>
    <property type="match status" value="1"/>
</dbReference>
<dbReference type="Pfam" id="PF18198">
    <property type="entry name" value="AAA_lid_11"/>
    <property type="match status" value="1"/>
</dbReference>
<dbReference type="GO" id="GO:0097729">
    <property type="term" value="C:9+2 motile cilium"/>
    <property type="evidence" value="ECO:0007669"/>
    <property type="project" value="UniProtKB-ARBA"/>
</dbReference>
<dbReference type="InterPro" id="IPR043157">
    <property type="entry name" value="Dynein_AAA1S"/>
</dbReference>
<reference evidence="17" key="1">
    <citation type="submission" date="2017-09" db="EMBL/GenBank/DDBJ databases">
        <title>Contemporary evolution of a Lepidopteran species, Heliothis virescens, in response to modern agricultural practices.</title>
        <authorList>
            <person name="Fritz M.L."/>
            <person name="Deyonke A.M."/>
            <person name="Papanicolaou A."/>
            <person name="Micinski S."/>
            <person name="Westbrook J."/>
            <person name="Gould F."/>
        </authorList>
    </citation>
    <scope>NUCLEOTIDE SEQUENCE [LARGE SCALE GENOMIC DNA]</scope>
    <source>
        <strain evidence="17">HvINT-</strain>
        <tissue evidence="17">Whole body</tissue>
    </source>
</reference>
<feature type="coiled-coil region" evidence="14">
    <location>
        <begin position="324"/>
        <end position="351"/>
    </location>
</feature>
<dbReference type="Gene3D" id="1.20.58.1120">
    <property type="match status" value="1"/>
</dbReference>
<dbReference type="Gene3D" id="6.10.140.1060">
    <property type="match status" value="2"/>
</dbReference>
<dbReference type="Gene3D" id="3.10.490.20">
    <property type="match status" value="1"/>
</dbReference>
<dbReference type="GO" id="GO:0005524">
    <property type="term" value="F:ATP binding"/>
    <property type="evidence" value="ECO:0007669"/>
    <property type="project" value="UniProtKB-KW"/>
</dbReference>
<dbReference type="InterPro" id="IPR013602">
    <property type="entry name" value="Dynein_heavy_linker"/>
</dbReference>
<dbReference type="Pfam" id="PF08393">
    <property type="entry name" value="DHC_N2"/>
    <property type="match status" value="1"/>
</dbReference>
<dbReference type="InterPro" id="IPR026983">
    <property type="entry name" value="DHC"/>
</dbReference>
<feature type="coiled-coil region" evidence="14">
    <location>
        <begin position="3508"/>
        <end position="3549"/>
    </location>
</feature>
<dbReference type="Pfam" id="PF12781">
    <property type="entry name" value="AAA_9"/>
    <property type="match status" value="2"/>
</dbReference>
<dbReference type="FunFam" id="3.40.50.300:FF:002141">
    <property type="entry name" value="Dynein heavy chain"/>
    <property type="match status" value="1"/>
</dbReference>
<dbReference type="FunFam" id="1.20.920.20:FF:000001">
    <property type="entry name" value="dynein heavy chain 2, axonemal"/>
    <property type="match status" value="1"/>
</dbReference>
<dbReference type="FunFam" id="1.10.8.710:FF:000003">
    <property type="entry name" value="Dynein axonemal heavy chain 5"/>
    <property type="match status" value="1"/>
</dbReference>
<dbReference type="Gene3D" id="1.20.140.100">
    <property type="entry name" value="Dynein heavy chain, N-terminal domain 2"/>
    <property type="match status" value="1"/>
</dbReference>
<feature type="domain" description="AAA+ ATPase" evidence="16">
    <location>
        <begin position="2556"/>
        <end position="2813"/>
    </location>
</feature>
<dbReference type="Pfam" id="PF17857">
    <property type="entry name" value="AAA_lid_1"/>
    <property type="match status" value="1"/>
</dbReference>
<dbReference type="FunFam" id="3.40.50.300:FF:001221">
    <property type="entry name" value="Axonemal dynein heavy chain 8"/>
    <property type="match status" value="1"/>
</dbReference>
<dbReference type="GO" id="GO:0005858">
    <property type="term" value="C:axonemal dynein complex"/>
    <property type="evidence" value="ECO:0007669"/>
    <property type="project" value="TreeGrafter"/>
</dbReference>
<dbReference type="FunFam" id="1.10.287.2620:FF:000003">
    <property type="entry name" value="Dynein, axonemal, heavy chain 5"/>
    <property type="match status" value="1"/>
</dbReference>
<keyword evidence="6" id="KW-0547">Nucleotide-binding</keyword>
<dbReference type="Gene3D" id="3.20.180.20">
    <property type="entry name" value="Dynein heavy chain, N-terminal domain 2"/>
    <property type="match status" value="1"/>
</dbReference>
<dbReference type="FunFam" id="3.40.50.300:FF:000543">
    <property type="entry name" value="Dynein axonemal heavy chain 5"/>
    <property type="match status" value="1"/>
</dbReference>
<dbReference type="Gene3D" id="3.40.50.300">
    <property type="entry name" value="P-loop containing nucleotide triphosphate hydrolases"/>
    <property type="match status" value="5"/>
</dbReference>
<keyword evidence="8" id="KW-0243">Dynein</keyword>
<name>A0A2A4JRE0_HELVI</name>
<keyword evidence="4" id="KW-0493">Microtubule</keyword>
<organism evidence="17">
    <name type="scientific">Heliothis virescens</name>
    <name type="common">Tobacco budworm moth</name>
    <dbReference type="NCBI Taxonomy" id="7102"/>
    <lineage>
        <taxon>Eukaryota</taxon>
        <taxon>Metazoa</taxon>
        <taxon>Ecdysozoa</taxon>
        <taxon>Arthropoda</taxon>
        <taxon>Hexapoda</taxon>
        <taxon>Insecta</taxon>
        <taxon>Pterygota</taxon>
        <taxon>Neoptera</taxon>
        <taxon>Endopterygota</taxon>
        <taxon>Lepidoptera</taxon>
        <taxon>Glossata</taxon>
        <taxon>Ditrysia</taxon>
        <taxon>Noctuoidea</taxon>
        <taxon>Noctuidae</taxon>
        <taxon>Heliothinae</taxon>
        <taxon>Heliothis</taxon>
    </lineage>
</organism>
<keyword evidence="9 14" id="KW-0175">Coiled coil</keyword>
<keyword evidence="5" id="KW-0677">Repeat</keyword>
<comment type="subcellular location">
    <subcellularLocation>
        <location evidence="1">Cytoplasm</location>
        <location evidence="1">Cytoskeleton</location>
        <location evidence="1">Cilium axoneme</location>
    </subcellularLocation>
</comment>
<dbReference type="InterPro" id="IPR035706">
    <property type="entry name" value="AAA_9"/>
</dbReference>
<evidence type="ECO:0000256" key="15">
    <source>
        <dbReference type="SAM" id="MobiDB-lite"/>
    </source>
</evidence>
<dbReference type="Pfam" id="PF12777">
    <property type="entry name" value="MT"/>
    <property type="match status" value="2"/>
</dbReference>
<dbReference type="Pfam" id="PF03028">
    <property type="entry name" value="Dynein_heavy"/>
    <property type="match status" value="1"/>
</dbReference>
<dbReference type="Pfam" id="PF18199">
    <property type="entry name" value="Dynein_C"/>
    <property type="match status" value="1"/>
</dbReference>
<evidence type="ECO:0000256" key="12">
    <source>
        <dbReference type="ARBA" id="ARBA00023212"/>
    </source>
</evidence>
<evidence type="ECO:0000256" key="14">
    <source>
        <dbReference type="SAM" id="Coils"/>
    </source>
</evidence>
<dbReference type="SUPFAM" id="SSF52540">
    <property type="entry name" value="P-loop containing nucleoside triphosphate hydrolases"/>
    <property type="match status" value="4"/>
</dbReference>
<gene>
    <name evidence="17" type="ORF">B5V51_13720</name>
</gene>
<evidence type="ECO:0000256" key="6">
    <source>
        <dbReference type="ARBA" id="ARBA00022741"/>
    </source>
</evidence>
<keyword evidence="7" id="KW-0067">ATP-binding</keyword>
<dbReference type="FunFam" id="1.20.58.1120:FF:000004">
    <property type="entry name" value="Dynein axonemal heavy chain 5"/>
    <property type="match status" value="1"/>
</dbReference>
<evidence type="ECO:0000256" key="10">
    <source>
        <dbReference type="ARBA" id="ARBA00023069"/>
    </source>
</evidence>
<dbReference type="GO" id="GO:0045505">
    <property type="term" value="F:dynein intermediate chain binding"/>
    <property type="evidence" value="ECO:0007669"/>
    <property type="project" value="InterPro"/>
</dbReference>
<keyword evidence="3" id="KW-0963">Cytoplasm</keyword>
<dbReference type="InterPro" id="IPR041466">
    <property type="entry name" value="Dynein_AAA5_ext"/>
</dbReference>
<dbReference type="InterPro" id="IPR042228">
    <property type="entry name" value="Dynein_linker_3"/>
</dbReference>
<dbReference type="Gene3D" id="1.10.8.720">
    <property type="entry name" value="Region D6 of dynein motor"/>
    <property type="match status" value="1"/>
</dbReference>
<keyword evidence="13" id="KW-0966">Cell projection</keyword>
<dbReference type="FunFam" id="1.20.1270.280:FF:000002">
    <property type="entry name" value="Dynein heavy chain 5, axonemal"/>
    <property type="match status" value="1"/>
</dbReference>
<dbReference type="InterPro" id="IPR041228">
    <property type="entry name" value="Dynein_C"/>
</dbReference>
<dbReference type="InterPro" id="IPR004273">
    <property type="entry name" value="Dynein_heavy_D6_P-loop"/>
</dbReference>
<feature type="domain" description="AAA+ ATPase" evidence="16">
    <location>
        <begin position="2883"/>
        <end position="3031"/>
    </location>
</feature>
<dbReference type="Gene3D" id="1.20.920.30">
    <property type="match status" value="1"/>
</dbReference>
<comment type="similarity">
    <text evidence="2">Belongs to the dynein heavy chain family.</text>
</comment>
<feature type="compositionally biased region" description="Pro residues" evidence="15">
    <location>
        <begin position="12"/>
        <end position="25"/>
    </location>
</feature>
<dbReference type="FunFam" id="3.40.50.300:FF:000044">
    <property type="entry name" value="Dynein heavy chain 5, axonemal"/>
    <property type="match status" value="1"/>
</dbReference>
<dbReference type="STRING" id="7102.A0A2A4JRE0"/>
<dbReference type="InterPro" id="IPR041658">
    <property type="entry name" value="AAA_lid_11"/>
</dbReference>
<feature type="coiled-coil region" evidence="14">
    <location>
        <begin position="3695"/>
        <end position="3736"/>
    </location>
</feature>
<evidence type="ECO:0000313" key="17">
    <source>
        <dbReference type="EMBL" id="PCG74174.1"/>
    </source>
</evidence>
<dbReference type="EMBL" id="NWSH01000793">
    <property type="protein sequence ID" value="PCG74174.1"/>
    <property type="molecule type" value="Genomic_DNA"/>
</dbReference>
<evidence type="ECO:0000256" key="1">
    <source>
        <dbReference type="ARBA" id="ARBA00004430"/>
    </source>
</evidence>
<feature type="region of interest" description="Disordered" evidence="15">
    <location>
        <begin position="1"/>
        <end position="38"/>
    </location>
</feature>
<dbReference type="InterPro" id="IPR041589">
    <property type="entry name" value="DNAH3_AAA_lid_1"/>
</dbReference>
<dbReference type="FunFam" id="3.20.180.20:FF:000001">
    <property type="entry name" value="Dynein axonemal heavy chain 5"/>
    <property type="match status" value="1"/>
</dbReference>
<dbReference type="InterPro" id="IPR013594">
    <property type="entry name" value="Dynein_heavy_tail"/>
</dbReference>
<evidence type="ECO:0000256" key="3">
    <source>
        <dbReference type="ARBA" id="ARBA00022490"/>
    </source>
</evidence>
<dbReference type="Gene3D" id="1.10.8.710">
    <property type="match status" value="1"/>
</dbReference>
<protein>
    <recommendedName>
        <fullName evidence="16">AAA+ ATPase domain-containing protein</fullName>
    </recommendedName>
</protein>
<keyword evidence="10" id="KW-0969">Cilium</keyword>
<dbReference type="GO" id="GO:0007018">
    <property type="term" value="P:microtubule-based movement"/>
    <property type="evidence" value="ECO:0007669"/>
    <property type="project" value="InterPro"/>
</dbReference>
<dbReference type="InterPro" id="IPR043160">
    <property type="entry name" value="Dynein_C_barrel"/>
</dbReference>
<dbReference type="Pfam" id="PF12774">
    <property type="entry name" value="AAA_6"/>
    <property type="match status" value="1"/>
</dbReference>
<dbReference type="FunFam" id="1.10.8.720:FF:000004">
    <property type="entry name" value="Dynein heavy chain 5, axonemal"/>
    <property type="match status" value="1"/>
</dbReference>
<evidence type="ECO:0000256" key="13">
    <source>
        <dbReference type="ARBA" id="ARBA00023273"/>
    </source>
</evidence>
<evidence type="ECO:0000256" key="8">
    <source>
        <dbReference type="ARBA" id="ARBA00023017"/>
    </source>
</evidence>
<dbReference type="Pfam" id="PF08385">
    <property type="entry name" value="DHC_N1"/>
    <property type="match status" value="1"/>
</dbReference>
<dbReference type="GO" id="GO:0008569">
    <property type="term" value="F:minus-end-directed microtubule motor activity"/>
    <property type="evidence" value="ECO:0007669"/>
    <property type="project" value="InterPro"/>
</dbReference>
<dbReference type="PANTHER" id="PTHR46532:SF4">
    <property type="entry name" value="AAA+ ATPASE DOMAIN-CONTAINING PROTEIN"/>
    <property type="match status" value="1"/>
</dbReference>
<dbReference type="FunFam" id="3.40.50.300:FF:000049">
    <property type="entry name" value="Dynein, axonemal, heavy chain 5"/>
    <property type="match status" value="1"/>
</dbReference>
<dbReference type="Gene3D" id="1.20.920.20">
    <property type="match status" value="2"/>
</dbReference>
<evidence type="ECO:0000256" key="5">
    <source>
        <dbReference type="ARBA" id="ARBA00022737"/>
    </source>
</evidence>
<dbReference type="FunFam" id="1.10.8.1220:FF:000001">
    <property type="entry name" value="Dynein axonemal heavy chain 5"/>
    <property type="match status" value="2"/>
</dbReference>
<evidence type="ECO:0000256" key="11">
    <source>
        <dbReference type="ARBA" id="ARBA00023175"/>
    </source>
</evidence>
<dbReference type="SMART" id="SM00382">
    <property type="entry name" value="AAA"/>
    <property type="match status" value="3"/>
</dbReference>
<dbReference type="InterPro" id="IPR027417">
    <property type="entry name" value="P-loop_NTPase"/>
</dbReference>
<feature type="coiled-coil region" evidence="14">
    <location>
        <begin position="3915"/>
        <end position="3956"/>
    </location>
</feature>
<dbReference type="InterPro" id="IPR024317">
    <property type="entry name" value="Dynein_heavy_chain_D4_dom"/>
</dbReference>
<evidence type="ECO:0000256" key="7">
    <source>
        <dbReference type="ARBA" id="ARBA00022840"/>
    </source>
</evidence>
<comment type="caution">
    <text evidence="17">The sequence shown here is derived from an EMBL/GenBank/DDBJ whole genome shotgun (WGS) entry which is preliminary data.</text>
</comment>
<dbReference type="Gene3D" id="1.10.8.1220">
    <property type="match status" value="2"/>
</dbReference>
<dbReference type="InterPro" id="IPR003593">
    <property type="entry name" value="AAA+_ATPase"/>
</dbReference>
<dbReference type="Gene3D" id="1.10.472.130">
    <property type="match status" value="1"/>
</dbReference>
<dbReference type="FunFam" id="3.10.490.20:FF:000003">
    <property type="entry name" value="Dynein heavy chain 5, axonemal"/>
    <property type="match status" value="1"/>
</dbReference>
<evidence type="ECO:0000259" key="16">
    <source>
        <dbReference type="SMART" id="SM00382"/>
    </source>
</evidence>
<dbReference type="Pfam" id="PF17852">
    <property type="entry name" value="Dynein_AAA_lid"/>
    <property type="match status" value="1"/>
</dbReference>
<dbReference type="InterPro" id="IPR042222">
    <property type="entry name" value="Dynein_2_N"/>
</dbReference>
<dbReference type="Gene3D" id="1.20.1270.280">
    <property type="match status" value="1"/>
</dbReference>
<dbReference type="GO" id="GO:0005874">
    <property type="term" value="C:microtubule"/>
    <property type="evidence" value="ECO:0007669"/>
    <property type="project" value="UniProtKB-KW"/>
</dbReference>
<accession>A0A2A4JRE0</accession>
<dbReference type="Pfam" id="PF12780">
    <property type="entry name" value="AAA_8"/>
    <property type="match status" value="1"/>
</dbReference>
<evidence type="ECO:0000256" key="9">
    <source>
        <dbReference type="ARBA" id="ARBA00023054"/>
    </source>
</evidence>
<dbReference type="InterPro" id="IPR024743">
    <property type="entry name" value="Dynein_HC_stalk"/>
</dbReference>
<dbReference type="GO" id="GO:0051959">
    <property type="term" value="F:dynein light intermediate chain binding"/>
    <property type="evidence" value="ECO:0007669"/>
    <property type="project" value="InterPro"/>
</dbReference>
<evidence type="ECO:0000256" key="4">
    <source>
        <dbReference type="ARBA" id="ARBA00022701"/>
    </source>
</evidence>
<feature type="domain" description="AAA+ ATPase" evidence="16">
    <location>
        <begin position="2275"/>
        <end position="2419"/>
    </location>
</feature>
<dbReference type="InterPro" id="IPR042219">
    <property type="entry name" value="AAA_lid_11_sf"/>
</dbReference>